<evidence type="ECO:0000313" key="3">
    <source>
        <dbReference type="Proteomes" id="UP000767446"/>
    </source>
</evidence>
<gene>
    <name evidence="2" type="ORF">DSM107014_02675</name>
</gene>
<feature type="domain" description="Helix-turn-helix" evidence="1">
    <location>
        <begin position="69"/>
        <end position="117"/>
    </location>
</feature>
<dbReference type="InterPro" id="IPR041657">
    <property type="entry name" value="HTH_17"/>
</dbReference>
<organism evidence="2 3">
    <name type="scientific">Gomphosphaeria aponina SAG 52.96 = DSM 107014</name>
    <dbReference type="NCBI Taxonomy" id="1521640"/>
    <lineage>
        <taxon>Bacteria</taxon>
        <taxon>Bacillati</taxon>
        <taxon>Cyanobacteriota</taxon>
        <taxon>Cyanophyceae</taxon>
        <taxon>Oscillatoriophycideae</taxon>
        <taxon>Chroococcales</taxon>
        <taxon>Gomphosphaeriaceae</taxon>
        <taxon>Gomphosphaeria</taxon>
    </lineage>
</organism>
<reference evidence="2" key="1">
    <citation type="submission" date="2021-02" db="EMBL/GenBank/DDBJ databases">
        <title>Metagenome analyses of Stigonema ocellatum DSM 106950, Chlorogloea purpurea SAG 13.99 and Gomphosphaeria aponina DSM 107014.</title>
        <authorList>
            <person name="Marter P."/>
            <person name="Huang S."/>
        </authorList>
    </citation>
    <scope>NUCLEOTIDE SEQUENCE</scope>
    <source>
        <strain evidence="2">JP213</strain>
    </source>
</reference>
<dbReference type="GO" id="GO:0003677">
    <property type="term" value="F:DNA binding"/>
    <property type="evidence" value="ECO:0007669"/>
    <property type="project" value="InterPro"/>
</dbReference>
<dbReference type="Proteomes" id="UP000767446">
    <property type="component" value="Unassembled WGS sequence"/>
</dbReference>
<protein>
    <submittedName>
        <fullName evidence="2">Helix-turn-helix domain-containing protein</fullName>
    </submittedName>
</protein>
<name>A0A941GTJ4_9CHRO</name>
<evidence type="ECO:0000259" key="1">
    <source>
        <dbReference type="Pfam" id="PF12728"/>
    </source>
</evidence>
<dbReference type="AlphaFoldDB" id="A0A941GTJ4"/>
<dbReference type="NCBIfam" id="TIGR01764">
    <property type="entry name" value="excise"/>
    <property type="match status" value="1"/>
</dbReference>
<comment type="caution">
    <text evidence="2">The sequence shown here is derived from an EMBL/GenBank/DDBJ whole genome shotgun (WGS) entry which is preliminary data.</text>
</comment>
<accession>A0A941GTJ4</accession>
<dbReference type="Pfam" id="PF12728">
    <property type="entry name" value="HTH_17"/>
    <property type="match status" value="1"/>
</dbReference>
<dbReference type="EMBL" id="JADQBC010000011">
    <property type="protein sequence ID" value="MBR8826800.1"/>
    <property type="molecule type" value="Genomic_DNA"/>
</dbReference>
<dbReference type="InterPro" id="IPR010093">
    <property type="entry name" value="SinI_DNA-bd"/>
</dbReference>
<evidence type="ECO:0000313" key="2">
    <source>
        <dbReference type="EMBL" id="MBR8826800.1"/>
    </source>
</evidence>
<proteinExistence type="predicted"/>
<sequence length="141" mass="15916">MTIKLTPSEEMQLAAQALLGTKLNIKVETGTQGEFITVPKSLIEIVQQLVSEIAKGNSLTIITNEKEISTTEAAEILEVSRQHLIELLESGELPIPFRKVGKHRRLRLEDVINFKQRIDQQRLEVLSQLAEQAQELKLGYE</sequence>